<keyword evidence="2" id="KW-1185">Reference proteome</keyword>
<reference evidence="1 2" key="1">
    <citation type="journal article" date="2001" name="J. Virol.">
        <title>Analysis and characterization of the complete genome of tupaia (tree shrew) herpesvirus.</title>
        <authorList>
            <person name="Bahr U."/>
            <person name="Darai G."/>
        </authorList>
    </citation>
    <scope>NUCLEOTIDE SEQUENCE [LARGE SCALE GENOMIC DNA]</scope>
    <source>
        <strain evidence="1">2</strain>
    </source>
</reference>
<sequence length="116" mass="12406">MIAIIGTSKIFHGFNNCLQNRFGRSASSSGRDLDSLSIRRSSRPQGLAFFFNSSFGSDDEREGVLIKNRHRSRAELGVGVCWGGWDCSSVVEAGPRRSPGPSALPRVACAGGCVCV</sequence>
<organism evidence="1 2">
    <name type="scientific">Tupaiid herpesvirus 1 (strain 1)</name>
    <name type="common">TuHV-1</name>
    <name type="synonym">Herpesvirus tupaia (strain 1)</name>
    <dbReference type="NCBI Taxonomy" id="10397"/>
    <lineage>
        <taxon>Viruses</taxon>
        <taxon>Duplodnaviria</taxon>
        <taxon>Heunggongvirae</taxon>
        <taxon>Peploviricota</taxon>
        <taxon>Herviviricetes</taxon>
        <taxon>Herpesvirales</taxon>
        <taxon>Orthoherpesviridae</taxon>
        <taxon>Betaherpesvirinae</taxon>
        <taxon>Quwivirus</taxon>
        <taxon>Quwivirus tupaiidbeta1</taxon>
    </lineage>
</organism>
<dbReference type="EMBL" id="AF281817">
    <property type="protein sequence ID" value="AAK57156.1"/>
    <property type="molecule type" value="Genomic_DNA"/>
</dbReference>
<name>Q91TJ1_TUHV1</name>
<dbReference type="Proteomes" id="UP000137095">
    <property type="component" value="Segment"/>
</dbReference>
<dbReference type="KEGG" id="vg:921107"/>
<organismHost>
    <name type="scientific">Tupaia belangeri</name>
    <name type="common">Common tree shrew</name>
    <name type="synonym">Tupaia glis belangeri</name>
    <dbReference type="NCBI Taxonomy" id="37347"/>
</organismHost>
<evidence type="ECO:0000313" key="2">
    <source>
        <dbReference type="Proteomes" id="UP000137095"/>
    </source>
</evidence>
<proteinExistence type="predicted"/>
<protein>
    <submittedName>
        <fullName evidence="1">T111.1</fullName>
    </submittedName>
</protein>
<dbReference type="GeneID" id="921107"/>
<dbReference type="RefSeq" id="NP_116461.1">
    <property type="nucleotide sequence ID" value="NC_002794.1"/>
</dbReference>
<accession>Q91TJ1</accession>
<evidence type="ECO:0000313" key="1">
    <source>
        <dbReference type="EMBL" id="AAK57156.1"/>
    </source>
</evidence>